<proteinExistence type="predicted"/>
<evidence type="ECO:0000256" key="1">
    <source>
        <dbReference type="SAM" id="MobiDB-lite"/>
    </source>
</evidence>
<sequence length="328" mass="36877">MRPATPLPGPFTDRAFTVREALDAGLTRDRLAAGDLSRPFHGARSTLPSLGDDAKSRQVAFRRLEEYRPLLSIGHFFSSVSAAVCWDLPLPWRLYGGPVHVATRWPARSPRVRGTVGHALRHPRVIERSGWRVQAPADAWCELSAFLSVDELVAAGDALFYRQRKLATRDRLAESVRRWGSKPGALKLREAFELIRENAESPKETEWRLIIIRAGFPEPALNFEVYGPNGELVAIIDLAYPWAMTGLDYEGRHHADDPEQFARDGRRYNALQKAGWHDIRIMAGMPRAEILDDLGEQLFRKGWRPAASPAHLVPSSQTGVEDIRKPLK</sequence>
<evidence type="ECO:0000313" key="2">
    <source>
        <dbReference type="EMBL" id="GAA4191639.1"/>
    </source>
</evidence>
<organism evidence="2 3">
    <name type="scientific">Gryllotalpicola kribbensis</name>
    <dbReference type="NCBI Taxonomy" id="993084"/>
    <lineage>
        <taxon>Bacteria</taxon>
        <taxon>Bacillati</taxon>
        <taxon>Actinomycetota</taxon>
        <taxon>Actinomycetes</taxon>
        <taxon>Micrococcales</taxon>
        <taxon>Microbacteriaceae</taxon>
        <taxon>Gryllotalpicola</taxon>
    </lineage>
</organism>
<evidence type="ECO:0008006" key="4">
    <source>
        <dbReference type="Google" id="ProtNLM"/>
    </source>
</evidence>
<accession>A0ABP8AVS7</accession>
<dbReference type="RefSeq" id="WP_344776946.1">
    <property type="nucleotide sequence ID" value="NZ_BAABBX010000015.1"/>
</dbReference>
<protein>
    <recommendedName>
        <fullName evidence="4">DUF559 domain-containing protein</fullName>
    </recommendedName>
</protein>
<dbReference type="EMBL" id="BAABBX010000015">
    <property type="protein sequence ID" value="GAA4191639.1"/>
    <property type="molecule type" value="Genomic_DNA"/>
</dbReference>
<keyword evidence="3" id="KW-1185">Reference proteome</keyword>
<feature type="region of interest" description="Disordered" evidence="1">
    <location>
        <begin position="309"/>
        <end position="328"/>
    </location>
</feature>
<dbReference type="Proteomes" id="UP001500213">
    <property type="component" value="Unassembled WGS sequence"/>
</dbReference>
<reference evidence="3" key="1">
    <citation type="journal article" date="2019" name="Int. J. Syst. Evol. Microbiol.">
        <title>The Global Catalogue of Microorganisms (GCM) 10K type strain sequencing project: providing services to taxonomists for standard genome sequencing and annotation.</title>
        <authorList>
            <consortium name="The Broad Institute Genomics Platform"/>
            <consortium name="The Broad Institute Genome Sequencing Center for Infectious Disease"/>
            <person name="Wu L."/>
            <person name="Ma J."/>
        </authorList>
    </citation>
    <scope>NUCLEOTIDE SEQUENCE [LARGE SCALE GENOMIC DNA]</scope>
    <source>
        <strain evidence="3">JCM 17593</strain>
    </source>
</reference>
<name>A0ABP8AVS7_9MICO</name>
<gene>
    <name evidence="2" type="ORF">GCM10022288_22770</name>
</gene>
<evidence type="ECO:0000313" key="3">
    <source>
        <dbReference type="Proteomes" id="UP001500213"/>
    </source>
</evidence>
<comment type="caution">
    <text evidence="2">The sequence shown here is derived from an EMBL/GenBank/DDBJ whole genome shotgun (WGS) entry which is preliminary data.</text>
</comment>